<dbReference type="SUPFAM" id="SSF51735">
    <property type="entry name" value="NAD(P)-binding Rossmann-fold domains"/>
    <property type="match status" value="1"/>
</dbReference>
<dbReference type="InterPro" id="IPR036291">
    <property type="entry name" value="NAD(P)-bd_dom_sf"/>
</dbReference>
<dbReference type="Proteomes" id="UP001183390">
    <property type="component" value="Unassembled WGS sequence"/>
</dbReference>
<keyword evidence="3" id="KW-1185">Reference proteome</keyword>
<comment type="caution">
    <text evidence="2">The sequence shown here is derived from an EMBL/GenBank/DDBJ whole genome shotgun (WGS) entry which is preliminary data.</text>
</comment>
<dbReference type="PANTHER" id="PTHR43162:SF1">
    <property type="entry name" value="PRESTALK A DIFFERENTIATION PROTEIN A"/>
    <property type="match status" value="1"/>
</dbReference>
<reference evidence="3" key="1">
    <citation type="submission" date="2023-07" db="EMBL/GenBank/DDBJ databases">
        <title>30 novel species of actinomycetes from the DSMZ collection.</title>
        <authorList>
            <person name="Nouioui I."/>
        </authorList>
    </citation>
    <scope>NUCLEOTIDE SEQUENCE [LARGE SCALE GENOMIC DNA]</scope>
    <source>
        <strain evidence="3">DSM 44743</strain>
    </source>
</reference>
<organism evidence="2 3">
    <name type="scientific">Nocardiopsis lambiniae</name>
    <dbReference type="NCBI Taxonomy" id="3075539"/>
    <lineage>
        <taxon>Bacteria</taxon>
        <taxon>Bacillati</taxon>
        <taxon>Actinomycetota</taxon>
        <taxon>Actinomycetes</taxon>
        <taxon>Streptosporangiales</taxon>
        <taxon>Nocardiopsidaceae</taxon>
        <taxon>Nocardiopsis</taxon>
    </lineage>
</organism>
<protein>
    <submittedName>
        <fullName evidence="2">NAD(P)H-binding protein</fullName>
    </submittedName>
</protein>
<dbReference type="RefSeq" id="WP_311512311.1">
    <property type="nucleotide sequence ID" value="NZ_JAVREP010000009.1"/>
</dbReference>
<dbReference type="InterPro" id="IPR016040">
    <property type="entry name" value="NAD(P)-bd_dom"/>
</dbReference>
<name>A0ABU2MCM9_9ACTN</name>
<evidence type="ECO:0000259" key="1">
    <source>
        <dbReference type="Pfam" id="PF13460"/>
    </source>
</evidence>
<accession>A0ABU2MCM9</accession>
<dbReference type="Pfam" id="PF13460">
    <property type="entry name" value="NAD_binding_10"/>
    <property type="match status" value="1"/>
</dbReference>
<gene>
    <name evidence="2" type="ORF">RM479_14755</name>
</gene>
<dbReference type="EMBL" id="JAVREP010000009">
    <property type="protein sequence ID" value="MDT0329676.1"/>
    <property type="molecule type" value="Genomic_DNA"/>
</dbReference>
<dbReference type="Gene3D" id="3.40.50.720">
    <property type="entry name" value="NAD(P)-binding Rossmann-like Domain"/>
    <property type="match status" value="1"/>
</dbReference>
<proteinExistence type="predicted"/>
<evidence type="ECO:0000313" key="3">
    <source>
        <dbReference type="Proteomes" id="UP001183390"/>
    </source>
</evidence>
<sequence length="278" mass="29617">MGRPVLVTGATGNTGRHVVAGLLTEGVPVRALVRREDHGLPDGVDVVIGDVTDPGSVADAARGARAAYLVWPRLTADGAGPVVEALARHVDRIVHLSAEGAGTDDPEERGVWGAVEDAVRASGAEGTFLRVTGLATNTLVWRDRVRTGVVRAVHGEARRSLVHERDVAAVAVRALVDDGHAGRAHLVTGPASVSQADQVRILGEAIGVDARWEEQPEEEAREELTAVFGDPGFAHAAVAHWAEMIERPEGVSRDVERVLGRPALTFEEWARDHADDFR</sequence>
<feature type="domain" description="NAD(P)-binding" evidence="1">
    <location>
        <begin position="9"/>
        <end position="177"/>
    </location>
</feature>
<dbReference type="InterPro" id="IPR051604">
    <property type="entry name" value="Ergot_Alk_Oxidoreductase"/>
</dbReference>
<evidence type="ECO:0000313" key="2">
    <source>
        <dbReference type="EMBL" id="MDT0329676.1"/>
    </source>
</evidence>
<dbReference type="PANTHER" id="PTHR43162">
    <property type="match status" value="1"/>
</dbReference>